<accession>A0A1V2TE96</accession>
<gene>
    <name evidence="6" type="ORF">B0T46_15955</name>
</gene>
<dbReference type="EMBL" id="MUMY01000013">
    <property type="protein sequence ID" value="ONM47850.1"/>
    <property type="molecule type" value="Genomic_DNA"/>
</dbReference>
<reference evidence="6 7" key="1">
    <citation type="journal article" date="2016" name="Antonie Van Leeuwenhoek">
        <title>Nocardia donostiensis sp. nov., isolated from human respiratory specimens.</title>
        <authorList>
            <person name="Ercibengoa M."/>
            <person name="Bell M."/>
            <person name="Marimon J.M."/>
            <person name="Humrighouse B."/>
            <person name="Klenk H.P."/>
            <person name="Potter G."/>
            <person name="Perez-Trallero E."/>
        </authorList>
    </citation>
    <scope>NUCLEOTIDE SEQUENCE [LARGE SCALE GENOMIC DNA]</scope>
    <source>
        <strain evidence="6 7">X1655</strain>
    </source>
</reference>
<dbReference type="PANTHER" id="PTHR47506">
    <property type="entry name" value="TRANSCRIPTIONAL REGULATORY PROTEIN"/>
    <property type="match status" value="1"/>
</dbReference>
<keyword evidence="1" id="KW-0805">Transcription regulation</keyword>
<dbReference type="AlphaFoldDB" id="A0A1V2TE96"/>
<dbReference type="Proteomes" id="UP000188836">
    <property type="component" value="Unassembled WGS sequence"/>
</dbReference>
<dbReference type="InterPro" id="IPR011075">
    <property type="entry name" value="TetR_C"/>
</dbReference>
<dbReference type="InterPro" id="IPR009057">
    <property type="entry name" value="Homeodomain-like_sf"/>
</dbReference>
<dbReference type="InterPro" id="IPR001647">
    <property type="entry name" value="HTH_TetR"/>
</dbReference>
<organism evidence="6 7">
    <name type="scientific">Nocardia donostiensis</name>
    <dbReference type="NCBI Taxonomy" id="1538463"/>
    <lineage>
        <taxon>Bacteria</taxon>
        <taxon>Bacillati</taxon>
        <taxon>Actinomycetota</taxon>
        <taxon>Actinomycetes</taxon>
        <taxon>Mycobacteriales</taxon>
        <taxon>Nocardiaceae</taxon>
        <taxon>Nocardia</taxon>
    </lineage>
</organism>
<feature type="domain" description="HTH tetR-type" evidence="5">
    <location>
        <begin position="9"/>
        <end position="69"/>
    </location>
</feature>
<sequence>MADRGRPRAFDRDVALRRAMEVFWEHGYEGTSMTDLTSAMGINSPSLYAAFGGKEALFRETIELYCRCEGGATERALREEPTARAAIEAMLRDNAATYTASDKPHGCMVVLAGSTYTTRTESVREFLVDKRKETSTDIRRRLDRGIADGDLPAGTDTEALATFYTTVLYGLSIQARDGMSPAELTRSIDCAMAAWPSSPREEHSGTPIMG</sequence>
<keyword evidence="7" id="KW-1185">Reference proteome</keyword>
<dbReference type="PANTHER" id="PTHR47506:SF1">
    <property type="entry name" value="HTH-TYPE TRANSCRIPTIONAL REGULATOR YJDC"/>
    <property type="match status" value="1"/>
</dbReference>
<dbReference type="SUPFAM" id="SSF48498">
    <property type="entry name" value="Tetracyclin repressor-like, C-terminal domain"/>
    <property type="match status" value="1"/>
</dbReference>
<proteinExistence type="predicted"/>
<evidence type="ECO:0000256" key="1">
    <source>
        <dbReference type="ARBA" id="ARBA00023015"/>
    </source>
</evidence>
<dbReference type="PROSITE" id="PS50977">
    <property type="entry name" value="HTH_TETR_2"/>
    <property type="match status" value="1"/>
</dbReference>
<dbReference type="Gene3D" id="1.10.10.60">
    <property type="entry name" value="Homeodomain-like"/>
    <property type="match status" value="1"/>
</dbReference>
<dbReference type="RefSeq" id="WP_077118118.1">
    <property type="nucleotide sequence ID" value="NZ_MUKP01000005.1"/>
</dbReference>
<dbReference type="PROSITE" id="PS01081">
    <property type="entry name" value="HTH_TETR_1"/>
    <property type="match status" value="1"/>
</dbReference>
<evidence type="ECO:0000256" key="3">
    <source>
        <dbReference type="ARBA" id="ARBA00023163"/>
    </source>
</evidence>
<dbReference type="OrthoDB" id="9805134at2"/>
<evidence type="ECO:0000259" key="5">
    <source>
        <dbReference type="PROSITE" id="PS50977"/>
    </source>
</evidence>
<evidence type="ECO:0000256" key="4">
    <source>
        <dbReference type="PROSITE-ProRule" id="PRU00335"/>
    </source>
</evidence>
<feature type="DNA-binding region" description="H-T-H motif" evidence="4">
    <location>
        <begin position="32"/>
        <end position="51"/>
    </location>
</feature>
<evidence type="ECO:0000256" key="2">
    <source>
        <dbReference type="ARBA" id="ARBA00023125"/>
    </source>
</evidence>
<dbReference type="GO" id="GO:0003677">
    <property type="term" value="F:DNA binding"/>
    <property type="evidence" value="ECO:0007669"/>
    <property type="project" value="UniProtKB-UniRule"/>
</dbReference>
<comment type="caution">
    <text evidence="6">The sequence shown here is derived from an EMBL/GenBank/DDBJ whole genome shotgun (WGS) entry which is preliminary data.</text>
</comment>
<keyword evidence="2 4" id="KW-0238">DNA-binding</keyword>
<evidence type="ECO:0000313" key="7">
    <source>
        <dbReference type="Proteomes" id="UP000188836"/>
    </source>
</evidence>
<name>A0A1V2TE96_9NOCA</name>
<dbReference type="InterPro" id="IPR023772">
    <property type="entry name" value="DNA-bd_HTH_TetR-type_CS"/>
</dbReference>
<dbReference type="Gene3D" id="1.10.357.10">
    <property type="entry name" value="Tetracycline Repressor, domain 2"/>
    <property type="match status" value="1"/>
</dbReference>
<protein>
    <submittedName>
        <fullName evidence="6">TetR family transcriptional regulator</fullName>
    </submittedName>
</protein>
<evidence type="ECO:0000313" key="6">
    <source>
        <dbReference type="EMBL" id="ONM47850.1"/>
    </source>
</evidence>
<keyword evidence="3" id="KW-0804">Transcription</keyword>
<dbReference type="SUPFAM" id="SSF46689">
    <property type="entry name" value="Homeodomain-like"/>
    <property type="match status" value="1"/>
</dbReference>
<dbReference type="InterPro" id="IPR036271">
    <property type="entry name" value="Tet_transcr_reg_TetR-rel_C_sf"/>
</dbReference>
<dbReference type="Pfam" id="PF16925">
    <property type="entry name" value="TetR_C_13"/>
    <property type="match status" value="1"/>
</dbReference>
<dbReference type="Pfam" id="PF00440">
    <property type="entry name" value="TetR_N"/>
    <property type="match status" value="1"/>
</dbReference>